<dbReference type="Proteomes" id="UP000024635">
    <property type="component" value="Unassembled WGS sequence"/>
</dbReference>
<sequence length="130" mass="13750">MQALCAQLPAPEPARAPSGLRCHARISTSAMRSHATASHASCLTVRWAAVFAGPQLARQVPKGSSSLHLSGGETVAFTPAVALYTVYTIISRCSRSVYMEKLNHGITMGDWWANSGPTVGFPSAVGPPWD</sequence>
<evidence type="ECO:0000313" key="2">
    <source>
        <dbReference type="Proteomes" id="UP000024635"/>
    </source>
</evidence>
<protein>
    <submittedName>
        <fullName evidence="1">Uncharacterized protein</fullName>
    </submittedName>
</protein>
<reference evidence="2" key="1">
    <citation type="journal article" date="2015" name="Nat. Genet.">
        <title>The genome and transcriptome of the zoonotic hookworm Ancylostoma ceylanicum identify infection-specific gene families.</title>
        <authorList>
            <person name="Schwarz E.M."/>
            <person name="Hu Y."/>
            <person name="Antoshechkin I."/>
            <person name="Miller M.M."/>
            <person name="Sternberg P.W."/>
            <person name="Aroian R.V."/>
        </authorList>
    </citation>
    <scope>NUCLEOTIDE SEQUENCE</scope>
    <source>
        <strain evidence="2">HY135</strain>
    </source>
</reference>
<comment type="caution">
    <text evidence="1">The sequence shown here is derived from an EMBL/GenBank/DDBJ whole genome shotgun (WGS) entry which is preliminary data.</text>
</comment>
<organism evidence="1 2">
    <name type="scientific">Ancylostoma ceylanicum</name>
    <dbReference type="NCBI Taxonomy" id="53326"/>
    <lineage>
        <taxon>Eukaryota</taxon>
        <taxon>Metazoa</taxon>
        <taxon>Ecdysozoa</taxon>
        <taxon>Nematoda</taxon>
        <taxon>Chromadorea</taxon>
        <taxon>Rhabditida</taxon>
        <taxon>Rhabditina</taxon>
        <taxon>Rhabditomorpha</taxon>
        <taxon>Strongyloidea</taxon>
        <taxon>Ancylostomatidae</taxon>
        <taxon>Ancylostomatinae</taxon>
        <taxon>Ancylostoma</taxon>
    </lineage>
</organism>
<dbReference type="EMBL" id="JARK01001516">
    <property type="protein sequence ID" value="EYB93632.1"/>
    <property type="molecule type" value="Genomic_DNA"/>
</dbReference>
<gene>
    <name evidence="1" type="primary">Acey_s0180.g800</name>
    <name evidence="1" type="ORF">Y032_0180g800</name>
</gene>
<proteinExistence type="predicted"/>
<accession>A0A016STE3</accession>
<name>A0A016STE3_9BILA</name>
<evidence type="ECO:0000313" key="1">
    <source>
        <dbReference type="EMBL" id="EYB93632.1"/>
    </source>
</evidence>
<dbReference type="AlphaFoldDB" id="A0A016STE3"/>
<keyword evidence="2" id="KW-1185">Reference proteome</keyword>